<dbReference type="GO" id="GO:0007059">
    <property type="term" value="P:chromosome segregation"/>
    <property type="evidence" value="ECO:0007669"/>
    <property type="project" value="UniProtKB-KW"/>
</dbReference>
<evidence type="ECO:0000313" key="18">
    <source>
        <dbReference type="Proteomes" id="UP000009022"/>
    </source>
</evidence>
<dbReference type="EMBL" id="DS985244">
    <property type="protein sequence ID" value="EDV25780.1"/>
    <property type="molecule type" value="Genomic_DNA"/>
</dbReference>
<dbReference type="GO" id="GO:0003682">
    <property type="term" value="F:chromatin binding"/>
    <property type="evidence" value="ECO:0000318"/>
    <property type="project" value="GO_Central"/>
</dbReference>
<evidence type="ECO:0000259" key="16">
    <source>
        <dbReference type="PROSITE" id="PS51425"/>
    </source>
</evidence>
<gene>
    <name evidence="17" type="ORF">TRIADDRAFT_55216</name>
</gene>
<sequence>MPTLRKRKSTSPGNPAANKGRQSKTRTPKRRKVTKTNFFVDGDVDENERVTASEDEINDEEYTPASQKKGKNNRAKNLTSPRKRSLNKTEDSTPVAKRKRRSTAKKVLNVEHDASIFAAVLSGQAMQMTIDDWITHYNQNNKKGLIELVQFIVHCCGCKGVVTEEMLKESENIKSIQELTLKFDEDSNEYPIIMTGPKYKKLKGYLRDFIVQFVAACQNDIIYDDDVMVVVVSWLIRLADSQVRAFRHTSTFLGMHLGNGLITVITTVKRELEVSQLKENVSFLENLLKNILTGVFVHRYRDINPQIRTLCIEQLGNWIRYYSPLFLNDNCMKYIGWTLNDKVSSVRIAAVKVLQELYSVANFSSQLNIFTKRFCERMIIMTSDKECDVCVESIKLMTILLRYEDILDDVACAQVYRLVFCSNPNISHAAGEFLSTWLFSGDNDTEKDDGVSTDLMKKKAKIRMMKDLIRFFIDTEVHELADYLVDSLWNSTELLKDWEIMTGMLLGQHLKEDEEPLDDEEEFRLIKIMCCAIKQGSVGHGPPGRQMGKKGFISSKEKRAQRSLKDGISTHFSFILPKLLAKVLEALLKQIEGILDKHTDMEVLDVCAKTLRCLLGEESNVKTAVEVTRHKIMDRVTDEFKEIFGGTGGKEAINDNVERALSECDHDTEINMLTYLRKIIVMHKEFNIKAWECIPYFNAVVDYGLRKSINDEMLCLAMSGVQLSLAWEFSDDEAEGGQLKTGPLLENFNHLLRMCDELMQFGNSIVQKKVFCILCDTLMMVSKPLMESDPATILAYETDRSIQIRCRDFIVSCVFDVDEDFDLESRKDDVPDSDYEMFCEKRNLLAAFCKLIVYKIFDTELAAPVFANYLKAFESVKFENLASPSSVLKDIEPLKELARRFGLTFGVESLKSQSTRQNLINLHRDGIKYALEKSDDVPTYPRLPFLVILNEFSCRLLDVDKSSKTAGVRSPDVAIIDVITSLTIRLPFLEDLLPSELKSNMRNEELYPLRIYFEGLKGEKNNAEEAADIEDDKDDKADSEPVEEPQEDEWLSKDKAVKEQKGKRKSKGRRSMRSSGRTAARQSNNSINNSNDTTSKDRSMDVEDSQKGAKVKKGKEVKTKDNSGKHDESEIAESISKEAVESESSDSESDYIDAPDSQESWLASQPKEKKSSRKIRYNYSKLMEKA</sequence>
<comment type="similarity">
    <text evidence="2">Belongs to the SCC3 family.</text>
</comment>
<keyword evidence="7" id="KW-0469">Meiosis</keyword>
<comment type="subunit">
    <text evidence="10">Component of the meiosis-specific cohesin complex, which also contains the SMC1 (SMC1A or SMC1B) and SMC3 heterodimer. Such complex likely contains RAD21, or the meiosis-specific related protein REC8. Interacts with CCDC79/TERB1; recruiting cohesin to telomeres to develop structural rigidity.</text>
</comment>
<protein>
    <recommendedName>
        <fullName evidence="11">Cohesin subunit SA-3</fullName>
    </recommendedName>
    <alternativeName>
        <fullName evidence="13">SCC3 homolog 3</fullName>
    </alternativeName>
    <alternativeName>
        <fullName evidence="12">Stromal antigen 3</fullName>
    </alternativeName>
    <alternativeName>
        <fullName evidence="14">Stromalin-3</fullName>
    </alternativeName>
</protein>
<dbReference type="OMA" id="QHTETHH"/>
<dbReference type="Proteomes" id="UP000009022">
    <property type="component" value="Unassembled WGS sequence"/>
</dbReference>
<dbReference type="Pfam" id="PF24571">
    <property type="entry name" value="HEAT_SCC3-SA"/>
    <property type="match status" value="1"/>
</dbReference>
<dbReference type="FunCoup" id="B3RUA7">
    <property type="interactions" value="814"/>
</dbReference>
<evidence type="ECO:0000256" key="6">
    <source>
        <dbReference type="ARBA" id="ARBA00023242"/>
    </source>
</evidence>
<dbReference type="PROSITE" id="PS51425">
    <property type="entry name" value="SCD"/>
    <property type="match status" value="1"/>
</dbReference>
<evidence type="ECO:0000256" key="7">
    <source>
        <dbReference type="ARBA" id="ARBA00023254"/>
    </source>
</evidence>
<dbReference type="GO" id="GO:0008278">
    <property type="term" value="C:cohesin complex"/>
    <property type="evidence" value="ECO:0000318"/>
    <property type="project" value="GO_Central"/>
</dbReference>
<comment type="subcellular location">
    <subcellularLocation>
        <location evidence="1">Chromosome</location>
    </subcellularLocation>
</comment>
<dbReference type="InterPro" id="IPR020839">
    <property type="entry name" value="SCD"/>
</dbReference>
<dbReference type="InterPro" id="IPR039662">
    <property type="entry name" value="Cohesin_Scc3/SA"/>
</dbReference>
<dbReference type="HOGENOM" id="CLU_005067_1_0_1"/>
<keyword evidence="8" id="KW-0131">Cell cycle</keyword>
<feature type="compositionally biased region" description="Low complexity" evidence="15">
    <location>
        <begin position="1073"/>
        <end position="1091"/>
    </location>
</feature>
<dbReference type="PhylomeDB" id="B3RUA7"/>
<evidence type="ECO:0000256" key="15">
    <source>
        <dbReference type="SAM" id="MobiDB-lite"/>
    </source>
</evidence>
<keyword evidence="4" id="KW-0597">Phosphoprotein</keyword>
<proteinExistence type="inferred from homology"/>
<evidence type="ECO:0000256" key="2">
    <source>
        <dbReference type="ARBA" id="ARBA00005486"/>
    </source>
</evidence>
<dbReference type="GO" id="GO:0007062">
    <property type="term" value="P:sister chromatid cohesion"/>
    <property type="evidence" value="ECO:0000318"/>
    <property type="project" value="GO_Central"/>
</dbReference>
<dbReference type="RefSeq" id="XP_002111813.1">
    <property type="nucleotide sequence ID" value="XM_002111777.1"/>
</dbReference>
<evidence type="ECO:0000256" key="12">
    <source>
        <dbReference type="ARBA" id="ARBA00077200"/>
    </source>
</evidence>
<evidence type="ECO:0000256" key="3">
    <source>
        <dbReference type="ARBA" id="ARBA00022454"/>
    </source>
</evidence>
<evidence type="ECO:0000256" key="8">
    <source>
        <dbReference type="ARBA" id="ARBA00023306"/>
    </source>
</evidence>
<dbReference type="GO" id="GO:0000785">
    <property type="term" value="C:chromatin"/>
    <property type="evidence" value="ECO:0000318"/>
    <property type="project" value="GO_Central"/>
</dbReference>
<dbReference type="OrthoDB" id="498590at2759"/>
<dbReference type="PANTHER" id="PTHR11199">
    <property type="entry name" value="STROMAL ANTIGEN"/>
    <property type="match status" value="1"/>
</dbReference>
<dbReference type="eggNOG" id="KOG2011">
    <property type="taxonomic scope" value="Eukaryota"/>
</dbReference>
<feature type="compositionally biased region" description="Acidic residues" evidence="15">
    <location>
        <begin position="53"/>
        <end position="62"/>
    </location>
</feature>
<dbReference type="PANTHER" id="PTHR11199:SF0">
    <property type="entry name" value="LD34181P-RELATED"/>
    <property type="match status" value="1"/>
</dbReference>
<dbReference type="SUPFAM" id="SSF48371">
    <property type="entry name" value="ARM repeat"/>
    <property type="match status" value="1"/>
</dbReference>
<evidence type="ECO:0000256" key="5">
    <source>
        <dbReference type="ARBA" id="ARBA00022829"/>
    </source>
</evidence>
<feature type="compositionally biased region" description="Basic and acidic residues" evidence="15">
    <location>
        <begin position="1114"/>
        <end position="1140"/>
    </location>
</feature>
<keyword evidence="3" id="KW-0158">Chromosome</keyword>
<evidence type="ECO:0000256" key="9">
    <source>
        <dbReference type="ARBA" id="ARBA00057292"/>
    </source>
</evidence>
<dbReference type="STRING" id="10228.B3RUA7"/>
<feature type="compositionally biased region" description="Basic residues" evidence="15">
    <location>
        <begin position="1061"/>
        <end position="1072"/>
    </location>
</feature>
<evidence type="ECO:0000256" key="4">
    <source>
        <dbReference type="ARBA" id="ARBA00022553"/>
    </source>
</evidence>
<dbReference type="GO" id="GO:0051321">
    <property type="term" value="P:meiotic cell cycle"/>
    <property type="evidence" value="ECO:0007669"/>
    <property type="project" value="UniProtKB-KW"/>
</dbReference>
<evidence type="ECO:0000256" key="14">
    <source>
        <dbReference type="ARBA" id="ARBA00082975"/>
    </source>
</evidence>
<dbReference type="Gene3D" id="1.25.10.10">
    <property type="entry name" value="Leucine-rich Repeat Variant"/>
    <property type="match status" value="1"/>
</dbReference>
<reference evidence="17 18" key="1">
    <citation type="journal article" date="2008" name="Nature">
        <title>The Trichoplax genome and the nature of placozoans.</title>
        <authorList>
            <person name="Srivastava M."/>
            <person name="Begovic E."/>
            <person name="Chapman J."/>
            <person name="Putnam N.H."/>
            <person name="Hellsten U."/>
            <person name="Kawashima T."/>
            <person name="Kuo A."/>
            <person name="Mitros T."/>
            <person name="Salamov A."/>
            <person name="Carpenter M.L."/>
            <person name="Signorovitch A.Y."/>
            <person name="Moreno M.A."/>
            <person name="Kamm K."/>
            <person name="Grimwood J."/>
            <person name="Schmutz J."/>
            <person name="Shapiro H."/>
            <person name="Grigoriev I.V."/>
            <person name="Buss L.W."/>
            <person name="Schierwater B."/>
            <person name="Dellaporta S.L."/>
            <person name="Rokhsar D.S."/>
        </authorList>
    </citation>
    <scope>NUCLEOTIDE SEQUENCE [LARGE SCALE GENOMIC DNA]</scope>
    <source>
        <strain evidence="17 18">Grell-BS-1999</strain>
    </source>
</reference>
<evidence type="ECO:0000256" key="11">
    <source>
        <dbReference type="ARBA" id="ARBA00067279"/>
    </source>
</evidence>
<dbReference type="InParanoid" id="B3RUA7"/>
<dbReference type="InterPro" id="IPR013721">
    <property type="entry name" value="STAG"/>
</dbReference>
<evidence type="ECO:0000256" key="1">
    <source>
        <dbReference type="ARBA" id="ARBA00004286"/>
    </source>
</evidence>
<evidence type="ECO:0000256" key="10">
    <source>
        <dbReference type="ARBA" id="ARBA00064253"/>
    </source>
</evidence>
<evidence type="ECO:0000313" key="17">
    <source>
        <dbReference type="EMBL" id="EDV25780.1"/>
    </source>
</evidence>
<organism evidence="17 18">
    <name type="scientific">Trichoplax adhaerens</name>
    <name type="common">Trichoplax reptans</name>
    <dbReference type="NCBI Taxonomy" id="10228"/>
    <lineage>
        <taxon>Eukaryota</taxon>
        <taxon>Metazoa</taxon>
        <taxon>Placozoa</taxon>
        <taxon>Uniplacotomia</taxon>
        <taxon>Trichoplacea</taxon>
        <taxon>Trichoplacidae</taxon>
        <taxon>Trichoplax</taxon>
    </lineage>
</organism>
<dbReference type="AlphaFoldDB" id="B3RUA7"/>
<feature type="domain" description="SCD" evidence="16">
    <location>
        <begin position="296"/>
        <end position="381"/>
    </location>
</feature>
<evidence type="ECO:0000256" key="13">
    <source>
        <dbReference type="ARBA" id="ARBA00081834"/>
    </source>
</evidence>
<dbReference type="FunFam" id="1.25.10.10:FF:000449">
    <property type="entry name" value="Cohesin subunit SA-3"/>
    <property type="match status" value="1"/>
</dbReference>
<dbReference type="Pfam" id="PF21581">
    <property type="entry name" value="SCD"/>
    <property type="match status" value="1"/>
</dbReference>
<feature type="compositionally biased region" description="Acidic residues" evidence="15">
    <location>
        <begin position="1141"/>
        <end position="1153"/>
    </location>
</feature>
<feature type="region of interest" description="Disordered" evidence="15">
    <location>
        <begin position="1024"/>
        <end position="1186"/>
    </location>
</feature>
<dbReference type="InterPro" id="IPR056396">
    <property type="entry name" value="HEAT_SCC3-SA"/>
</dbReference>
<feature type="region of interest" description="Disordered" evidence="15">
    <location>
        <begin position="1"/>
        <end position="104"/>
    </location>
</feature>
<name>B3RUA7_TRIAD</name>
<dbReference type="KEGG" id="tad:TRIADDRAFT_55216"/>
<keyword evidence="6" id="KW-0539">Nucleus</keyword>
<accession>B3RUA7</accession>
<dbReference type="GeneID" id="6752546"/>
<feature type="compositionally biased region" description="Basic and acidic residues" evidence="15">
    <location>
        <begin position="1050"/>
        <end position="1060"/>
    </location>
</feature>
<comment type="function">
    <text evidence="9">Meiosis specific component of cohesin complex. The cohesin complex is required for the cohesion of sister chromatids after DNA replication. The cohesin complex apparently forms a large proteinaceous ring within which sister chromatids can be trapped. At anaphase, the complex is cleaved and dissociates from chromatin, allowing sister chromatids to segregate. The meiosis-specific cohesin complex probably replaces mitosis specific cohesin complex when it dissociates from chromatin during prophase I.</text>
</comment>
<dbReference type="CTD" id="6752546"/>
<dbReference type="GO" id="GO:0005634">
    <property type="term" value="C:nucleus"/>
    <property type="evidence" value="ECO:0000318"/>
    <property type="project" value="GO_Central"/>
</dbReference>
<feature type="compositionally biased region" description="Basic residues" evidence="15">
    <location>
        <begin position="21"/>
        <end position="34"/>
    </location>
</feature>
<dbReference type="Pfam" id="PF08514">
    <property type="entry name" value="STAG"/>
    <property type="match status" value="1"/>
</dbReference>
<keyword evidence="18" id="KW-1185">Reference proteome</keyword>
<feature type="compositionally biased region" description="Acidic residues" evidence="15">
    <location>
        <begin position="1040"/>
        <end position="1049"/>
    </location>
</feature>
<dbReference type="InterPro" id="IPR011989">
    <property type="entry name" value="ARM-like"/>
</dbReference>
<dbReference type="InterPro" id="IPR016024">
    <property type="entry name" value="ARM-type_fold"/>
</dbReference>
<keyword evidence="5" id="KW-0159">Chromosome partition</keyword>
<feature type="compositionally biased region" description="Basic and acidic residues" evidence="15">
    <location>
        <begin position="1094"/>
        <end position="1107"/>
    </location>
</feature>